<dbReference type="Gene3D" id="1.10.10.10">
    <property type="entry name" value="Winged helix-like DNA-binding domain superfamily/Winged helix DNA-binding domain"/>
    <property type="match status" value="1"/>
</dbReference>
<accession>A0A183DPV5</accession>
<reference evidence="5" key="1">
    <citation type="submission" date="2016-06" db="UniProtKB">
        <authorList>
            <consortium name="WormBaseParasite"/>
        </authorList>
    </citation>
    <scope>IDENTIFICATION</scope>
</reference>
<evidence type="ECO:0000313" key="3">
    <source>
        <dbReference type="EMBL" id="VDN17854.1"/>
    </source>
</evidence>
<dbReference type="AlphaFoldDB" id="A0A183DPV5"/>
<dbReference type="InterPro" id="IPR036388">
    <property type="entry name" value="WH-like_DNA-bd_sf"/>
</dbReference>
<keyword evidence="4" id="KW-1185">Reference proteome</keyword>
<gene>
    <name evidence="3" type="ORF">GPUH_LOCUS10746</name>
</gene>
<dbReference type="InterPro" id="IPR006785">
    <property type="entry name" value="Pex14_N"/>
</dbReference>
<evidence type="ECO:0000256" key="1">
    <source>
        <dbReference type="SAM" id="MobiDB-lite"/>
    </source>
</evidence>
<evidence type="ECO:0000313" key="5">
    <source>
        <dbReference type="WBParaSite" id="GPUH_0001075901-mRNA-1"/>
    </source>
</evidence>
<name>A0A183DPV5_9BILA</name>
<feature type="domain" description="Peroxisome membrane anchor protein Pex14p N-terminal" evidence="2">
    <location>
        <begin position="26"/>
        <end position="67"/>
    </location>
</feature>
<organism evidence="5">
    <name type="scientific">Gongylonema pulchrum</name>
    <dbReference type="NCBI Taxonomy" id="637853"/>
    <lineage>
        <taxon>Eukaryota</taxon>
        <taxon>Metazoa</taxon>
        <taxon>Ecdysozoa</taxon>
        <taxon>Nematoda</taxon>
        <taxon>Chromadorea</taxon>
        <taxon>Rhabditida</taxon>
        <taxon>Spirurina</taxon>
        <taxon>Spiruromorpha</taxon>
        <taxon>Spiruroidea</taxon>
        <taxon>Gongylonematidae</taxon>
        <taxon>Gongylonema</taxon>
    </lineage>
</organism>
<feature type="region of interest" description="Disordered" evidence="1">
    <location>
        <begin position="1"/>
        <end position="20"/>
    </location>
</feature>
<sequence length="242" mass="27232">MDERRENDSDGAASGGYGGPKQLVIRPDMVTVAQKFMMTPQVCWTSLEQQNNFLLQKGLTQGEIDEARRSVQVVLNLDFISNICENTRLGCRCILQLQPSFPNENSEAFGIVELNNGERSAAGKFYIGKLDSRAINDLFGYFLRYYLVTRQGRGSDAQDCKMRRDRCNGTASIDDSLAVNDPTTSLSSPQPSSSWMRFAKCALMFTGLSYASWQFLQKFILPRCFGVRERSDDQMLLLQAKV</sequence>
<dbReference type="Pfam" id="PF04695">
    <property type="entry name" value="Pex14_N"/>
    <property type="match status" value="1"/>
</dbReference>
<protein>
    <submittedName>
        <fullName evidence="5">Pex14_N domain-containing protein</fullName>
    </submittedName>
</protein>
<dbReference type="Proteomes" id="UP000271098">
    <property type="component" value="Unassembled WGS sequence"/>
</dbReference>
<proteinExistence type="predicted"/>
<dbReference type="WBParaSite" id="GPUH_0001075901-mRNA-1">
    <property type="protein sequence ID" value="GPUH_0001075901-mRNA-1"/>
    <property type="gene ID" value="GPUH_0001075901"/>
</dbReference>
<evidence type="ECO:0000259" key="2">
    <source>
        <dbReference type="Pfam" id="PF04695"/>
    </source>
</evidence>
<reference evidence="3 4" key="2">
    <citation type="submission" date="2018-11" db="EMBL/GenBank/DDBJ databases">
        <authorList>
            <consortium name="Pathogen Informatics"/>
        </authorList>
    </citation>
    <scope>NUCLEOTIDE SEQUENCE [LARGE SCALE GENOMIC DNA]</scope>
</reference>
<dbReference type="OrthoDB" id="441517at2759"/>
<evidence type="ECO:0000313" key="4">
    <source>
        <dbReference type="Proteomes" id="UP000271098"/>
    </source>
</evidence>
<dbReference type="EMBL" id="UYRT01078128">
    <property type="protein sequence ID" value="VDN17854.1"/>
    <property type="molecule type" value="Genomic_DNA"/>
</dbReference>